<protein>
    <submittedName>
        <fullName evidence="2">Uncharacterized protein</fullName>
    </submittedName>
</protein>
<dbReference type="AlphaFoldDB" id="A0A1T2CLR1"/>
<dbReference type="EMBL" id="MPNX01000003">
    <property type="protein sequence ID" value="OOY35763.1"/>
    <property type="molecule type" value="Genomic_DNA"/>
</dbReference>
<sequence length="61" mass="6865">MTIRQGLYLIALLAFLCLQTAFAQEKEGEVVLTAPQRAEKMIILNENGVVGVTYSYPWSFK</sequence>
<evidence type="ECO:0000313" key="2">
    <source>
        <dbReference type="EMBL" id="OOY35763.1"/>
    </source>
</evidence>
<accession>A0A1T2CLR1</accession>
<evidence type="ECO:0000313" key="3">
    <source>
        <dbReference type="Proteomes" id="UP000190962"/>
    </source>
</evidence>
<comment type="caution">
    <text evidence="2">The sequence shown here is derived from an EMBL/GenBank/DDBJ whole genome shotgun (WGS) entry which is preliminary data.</text>
</comment>
<organism evidence="2 3">
    <name type="scientific">Solemya velum gill symbiont</name>
    <dbReference type="NCBI Taxonomy" id="2340"/>
    <lineage>
        <taxon>Bacteria</taxon>
        <taxon>Pseudomonadati</taxon>
        <taxon>Pseudomonadota</taxon>
        <taxon>Gammaproteobacteria</taxon>
        <taxon>sulfur-oxidizing symbionts</taxon>
    </lineage>
</organism>
<keyword evidence="1" id="KW-0732">Signal</keyword>
<feature type="chain" id="PRO_5012820517" evidence="1">
    <location>
        <begin position="24"/>
        <end position="61"/>
    </location>
</feature>
<proteinExistence type="predicted"/>
<dbReference type="RefSeq" id="WP_078452769.1">
    <property type="nucleotide sequence ID" value="NZ_MPNY01000003.1"/>
</dbReference>
<feature type="signal peptide" evidence="1">
    <location>
        <begin position="1"/>
        <end position="23"/>
    </location>
</feature>
<reference evidence="2 3" key="1">
    <citation type="submission" date="2016-11" db="EMBL/GenBank/DDBJ databases">
        <title>Mixed transmission modes and dynamic genome evolution in an obligate animal-bacterial symbiosis.</title>
        <authorList>
            <person name="Russell S.L."/>
            <person name="Corbett-Detig R.B."/>
            <person name="Cavanaugh C.M."/>
        </authorList>
    </citation>
    <scope>NUCLEOTIDE SEQUENCE [LARGE SCALE GENOMIC DNA]</scope>
    <source>
        <strain evidence="2">MA-KB16</strain>
    </source>
</reference>
<gene>
    <name evidence="2" type="ORF">BOV88_03760</name>
</gene>
<name>A0A1T2CLR1_SOVGS</name>
<evidence type="ECO:0000256" key="1">
    <source>
        <dbReference type="SAM" id="SignalP"/>
    </source>
</evidence>
<dbReference type="Proteomes" id="UP000190962">
    <property type="component" value="Unassembled WGS sequence"/>
</dbReference>